<reference evidence="2 3" key="1">
    <citation type="journal article" date="2019" name="Nat. Med.">
        <title>A library of human gut bacterial isolates paired with longitudinal multiomics data enables mechanistic microbiome research.</title>
        <authorList>
            <person name="Poyet M."/>
            <person name="Groussin M."/>
            <person name="Gibbons S.M."/>
            <person name="Avila-Pacheco J."/>
            <person name="Jiang X."/>
            <person name="Kearney S.M."/>
            <person name="Perrotta A.R."/>
            <person name="Berdy B."/>
            <person name="Zhao S."/>
            <person name="Lieberman T.D."/>
            <person name="Swanson P.K."/>
            <person name="Smith M."/>
            <person name="Roesemann S."/>
            <person name="Alexander J.E."/>
            <person name="Rich S.A."/>
            <person name="Livny J."/>
            <person name="Vlamakis H."/>
            <person name="Clish C."/>
            <person name="Bullock K."/>
            <person name="Deik A."/>
            <person name="Scott J."/>
            <person name="Pierce K.A."/>
            <person name="Xavier R.J."/>
            <person name="Alm E.J."/>
        </authorList>
    </citation>
    <scope>NUCLEOTIDE SEQUENCE [LARGE SCALE GENOMIC DNA]</scope>
    <source>
        <strain evidence="2 3">BIOML-A163</strain>
    </source>
</reference>
<evidence type="ECO:0000313" key="2">
    <source>
        <dbReference type="EMBL" id="KAA3949668.1"/>
    </source>
</evidence>
<dbReference type="EMBL" id="VWLE01000233">
    <property type="protein sequence ID" value="KAA3949668.1"/>
    <property type="molecule type" value="Genomic_DNA"/>
</dbReference>
<dbReference type="Proteomes" id="UP000323717">
    <property type="component" value="Unassembled WGS sequence"/>
</dbReference>
<feature type="non-terminal residue" evidence="2">
    <location>
        <position position="84"/>
    </location>
</feature>
<accession>A0A5M5C0K7</accession>
<sequence>MENNIVNVMLWGEEVGKLYWDERNRRAIFNYHPDFVKKGLEIAPLTASVKGGAAKGMPISGNKDKLYQGLPPFLADSLPDRWGN</sequence>
<dbReference type="InterPro" id="IPR017508">
    <property type="entry name" value="HipA_N1"/>
</dbReference>
<protein>
    <submittedName>
        <fullName evidence="2">Type II toxin-antitoxin system HipA family toxin</fullName>
    </submittedName>
</protein>
<dbReference type="AlphaFoldDB" id="A0A5M5C0K7"/>
<organism evidence="2 3">
    <name type="scientific">Bacteroides ovatus</name>
    <dbReference type="NCBI Taxonomy" id="28116"/>
    <lineage>
        <taxon>Bacteria</taxon>
        <taxon>Pseudomonadati</taxon>
        <taxon>Bacteroidota</taxon>
        <taxon>Bacteroidia</taxon>
        <taxon>Bacteroidales</taxon>
        <taxon>Bacteroidaceae</taxon>
        <taxon>Bacteroides</taxon>
    </lineage>
</organism>
<gene>
    <name evidence="2" type="ORF">F3D71_15825</name>
</gene>
<proteinExistence type="predicted"/>
<evidence type="ECO:0000313" key="3">
    <source>
        <dbReference type="Proteomes" id="UP000323717"/>
    </source>
</evidence>
<name>A0A5M5C0K7_BACOV</name>
<evidence type="ECO:0000259" key="1">
    <source>
        <dbReference type="Pfam" id="PF13657"/>
    </source>
</evidence>
<feature type="domain" description="HipA N-terminal subdomain 1" evidence="1">
    <location>
        <begin position="7"/>
        <end position="82"/>
    </location>
</feature>
<dbReference type="Pfam" id="PF13657">
    <property type="entry name" value="Couple_hipA"/>
    <property type="match status" value="1"/>
</dbReference>
<comment type="caution">
    <text evidence="2">The sequence shown here is derived from an EMBL/GenBank/DDBJ whole genome shotgun (WGS) entry which is preliminary data.</text>
</comment>